<accession>A0A3E3K4K3</accession>
<evidence type="ECO:0000313" key="2">
    <source>
        <dbReference type="Proteomes" id="UP000261080"/>
    </source>
</evidence>
<comment type="caution">
    <text evidence="1">The sequence shown here is derived from an EMBL/GenBank/DDBJ whole genome shotgun (WGS) entry which is preliminary data.</text>
</comment>
<proteinExistence type="predicted"/>
<gene>
    <name evidence="1" type="ORF">DW016_05475</name>
</gene>
<protein>
    <submittedName>
        <fullName evidence="1">Uncharacterized protein</fullName>
    </submittedName>
</protein>
<dbReference type="Proteomes" id="UP000261080">
    <property type="component" value="Unassembled WGS sequence"/>
</dbReference>
<name>A0A3E3K4K3_9FIRM</name>
<dbReference type="EMBL" id="QVLX01000002">
    <property type="protein sequence ID" value="RGE88950.1"/>
    <property type="molecule type" value="Genomic_DNA"/>
</dbReference>
<sequence length="149" mass="17354">MQVSGMKSTEKREKIFRPEKMDLGHNELLLWKDKKDETPCAALPYREMLFVYLERKTEVKGVVQIPPVEEITGEMEGNLVIWNRTHRCIRLDLSSQKETAGALFIRLAEHIPFAFLGATPWMQVENEQDFQEMVRMVDLYQEIHGGTCL</sequence>
<organism evidence="1 2">
    <name type="scientific">Sellimonas intestinalis</name>
    <dbReference type="NCBI Taxonomy" id="1653434"/>
    <lineage>
        <taxon>Bacteria</taxon>
        <taxon>Bacillati</taxon>
        <taxon>Bacillota</taxon>
        <taxon>Clostridia</taxon>
        <taxon>Lachnospirales</taxon>
        <taxon>Lachnospiraceae</taxon>
        <taxon>Sellimonas</taxon>
    </lineage>
</organism>
<reference evidence="1 2" key="1">
    <citation type="submission" date="2018-08" db="EMBL/GenBank/DDBJ databases">
        <title>A genome reference for cultivated species of the human gut microbiota.</title>
        <authorList>
            <person name="Zou Y."/>
            <person name="Xue W."/>
            <person name="Luo G."/>
        </authorList>
    </citation>
    <scope>NUCLEOTIDE SEQUENCE [LARGE SCALE GENOMIC DNA]</scope>
    <source>
        <strain evidence="1 2">AF37-2AT</strain>
    </source>
</reference>
<keyword evidence="2" id="KW-1185">Reference proteome</keyword>
<evidence type="ECO:0000313" key="1">
    <source>
        <dbReference type="EMBL" id="RGE88950.1"/>
    </source>
</evidence>
<dbReference type="AlphaFoldDB" id="A0A3E3K4K3"/>